<dbReference type="Pfam" id="PF17919">
    <property type="entry name" value="RT_RNaseH_2"/>
    <property type="match status" value="1"/>
</dbReference>
<dbReference type="PANTHER" id="PTHR45835">
    <property type="entry name" value="YALI0A06105P"/>
    <property type="match status" value="1"/>
</dbReference>
<evidence type="ECO:0000313" key="2">
    <source>
        <dbReference type="EMBL" id="TMX01104.1"/>
    </source>
</evidence>
<comment type="caution">
    <text evidence="2">The sequence shown here is derived from an EMBL/GenBank/DDBJ whole genome shotgun (WGS) entry which is preliminary data.</text>
</comment>
<organism evidence="2">
    <name type="scientific">Solanum chilense</name>
    <name type="common">Tomato</name>
    <name type="synonym">Lycopersicon chilense</name>
    <dbReference type="NCBI Taxonomy" id="4083"/>
    <lineage>
        <taxon>Eukaryota</taxon>
        <taxon>Viridiplantae</taxon>
        <taxon>Streptophyta</taxon>
        <taxon>Embryophyta</taxon>
        <taxon>Tracheophyta</taxon>
        <taxon>Spermatophyta</taxon>
        <taxon>Magnoliopsida</taxon>
        <taxon>eudicotyledons</taxon>
        <taxon>Gunneridae</taxon>
        <taxon>Pentapetalae</taxon>
        <taxon>asterids</taxon>
        <taxon>lamiids</taxon>
        <taxon>Solanales</taxon>
        <taxon>Solanaceae</taxon>
        <taxon>Solanoideae</taxon>
        <taxon>Solaneae</taxon>
        <taxon>Solanum</taxon>
        <taxon>Solanum subgen. Lycopersicon</taxon>
    </lineage>
</organism>
<dbReference type="SUPFAM" id="SSF56672">
    <property type="entry name" value="DNA/RNA polymerases"/>
    <property type="match status" value="1"/>
</dbReference>
<evidence type="ECO:0000259" key="1">
    <source>
        <dbReference type="Pfam" id="PF17919"/>
    </source>
</evidence>
<dbReference type="EMBL" id="RXGB01000938">
    <property type="protein sequence ID" value="TMX01104.1"/>
    <property type="molecule type" value="Genomic_DNA"/>
</dbReference>
<dbReference type="PANTHER" id="PTHR45835:SF99">
    <property type="entry name" value="CHROMO DOMAIN-CONTAINING PROTEIN-RELATED"/>
    <property type="match status" value="1"/>
</dbReference>
<dbReference type="InterPro" id="IPR041577">
    <property type="entry name" value="RT_RNaseH_2"/>
</dbReference>
<sequence>MSSGLLSESKKFKWSEASERSFKILKDRLTSALELTLLEGTKGFVVCFDASRLGLGCVLMQHGKVVPYASRQLKDFYMSVLYNLGKANVVVDALNWLSMCSVSHIDKAKEYLVKDVDRNRLLEILMIHSRRGDSVLSYKGRFVVPNMNHDLREVFLLEDLKKDIVEFVSKYSNCQQVKAKNQKSGFPRKQKQYDSIWLLVDRLTKSANFIPIRSTYSAEDYARIFIDEIMLQYNSFHSSIYMSHYEALYGRRYRSPFGCFELGDPSVLCPDTIYKTLEKVHTIRNQLQMAYSRKKSYVDHRKSDLKFEEAYKCITDPESILPLEGLGVTDNLSNEEVSSQILDRQVNMLRNKEVASIKVLWKNHLVEVQHGRVRPA</sequence>
<protein>
    <recommendedName>
        <fullName evidence="1">Reverse transcriptase/retrotransposon-derived protein RNase H-like domain-containing protein</fullName>
    </recommendedName>
</protein>
<reference evidence="2" key="1">
    <citation type="submission" date="2019-05" db="EMBL/GenBank/DDBJ databases">
        <title>The de novo reference genome and transcriptome assemblies of the wild tomato species Solanum chilense.</title>
        <authorList>
            <person name="Stam R."/>
            <person name="Nosenko T."/>
            <person name="Hoerger A.C."/>
            <person name="Stephan W."/>
            <person name="Seidel M.A."/>
            <person name="Kuhn J.M.M."/>
            <person name="Haberer G."/>
            <person name="Tellier A."/>
        </authorList>
    </citation>
    <scope>NUCLEOTIDE SEQUENCE</scope>
    <source>
        <tissue evidence="2">Mature leaves</tissue>
    </source>
</reference>
<proteinExistence type="predicted"/>
<accession>A0A6N2C8H5</accession>
<gene>
    <name evidence="2" type="ORF">EJD97_025199</name>
</gene>
<dbReference type="InterPro" id="IPR043502">
    <property type="entry name" value="DNA/RNA_pol_sf"/>
</dbReference>
<dbReference type="AlphaFoldDB" id="A0A6N2C8H5"/>
<name>A0A6N2C8H5_SOLCI</name>
<feature type="domain" description="Reverse transcriptase/retrotransposon-derived protein RNase H-like" evidence="1">
    <location>
        <begin position="14"/>
        <end position="75"/>
    </location>
</feature>